<dbReference type="Gene3D" id="2.60.120.620">
    <property type="entry name" value="q2cbj1_9rhob like domain"/>
    <property type="match status" value="1"/>
</dbReference>
<dbReference type="PANTHER" id="PTHR33099:SF14">
    <property type="entry name" value="PROLYL 4-HYDROXYLASE ALPHA SUBUNIT FE(2+) 2OG DIOXYGENASE DOMAIN-CONTAINING PROTEIN"/>
    <property type="match status" value="1"/>
</dbReference>
<evidence type="ECO:0000313" key="3">
    <source>
        <dbReference type="Proteomes" id="UP000886523"/>
    </source>
</evidence>
<evidence type="ECO:0000256" key="1">
    <source>
        <dbReference type="SAM" id="MobiDB-lite"/>
    </source>
</evidence>
<feature type="compositionally biased region" description="Polar residues" evidence="1">
    <location>
        <begin position="243"/>
        <end position="253"/>
    </location>
</feature>
<reference evidence="2" key="1">
    <citation type="journal article" date="2020" name="Nat. Commun.">
        <title>Large-scale genome sequencing of mycorrhizal fungi provides insights into the early evolution of symbiotic traits.</title>
        <authorList>
            <person name="Miyauchi S."/>
            <person name="Kiss E."/>
            <person name="Kuo A."/>
            <person name="Drula E."/>
            <person name="Kohler A."/>
            <person name="Sanchez-Garcia M."/>
            <person name="Morin E."/>
            <person name="Andreopoulos B."/>
            <person name="Barry K.W."/>
            <person name="Bonito G."/>
            <person name="Buee M."/>
            <person name="Carver A."/>
            <person name="Chen C."/>
            <person name="Cichocki N."/>
            <person name="Clum A."/>
            <person name="Culley D."/>
            <person name="Crous P.W."/>
            <person name="Fauchery L."/>
            <person name="Girlanda M."/>
            <person name="Hayes R.D."/>
            <person name="Keri Z."/>
            <person name="LaButti K."/>
            <person name="Lipzen A."/>
            <person name="Lombard V."/>
            <person name="Magnuson J."/>
            <person name="Maillard F."/>
            <person name="Murat C."/>
            <person name="Nolan M."/>
            <person name="Ohm R.A."/>
            <person name="Pangilinan J."/>
            <person name="Pereira M.F."/>
            <person name="Perotto S."/>
            <person name="Peter M."/>
            <person name="Pfister S."/>
            <person name="Riley R."/>
            <person name="Sitrit Y."/>
            <person name="Stielow J.B."/>
            <person name="Szollosi G."/>
            <person name="Zifcakova L."/>
            <person name="Stursova M."/>
            <person name="Spatafora J.W."/>
            <person name="Tedersoo L."/>
            <person name="Vaario L.M."/>
            <person name="Yamada A."/>
            <person name="Yan M."/>
            <person name="Wang P."/>
            <person name="Xu J."/>
            <person name="Bruns T."/>
            <person name="Baldrian P."/>
            <person name="Vilgalys R."/>
            <person name="Dunand C."/>
            <person name="Henrissat B."/>
            <person name="Grigoriev I.V."/>
            <person name="Hibbett D."/>
            <person name="Nagy L.G."/>
            <person name="Martin F.M."/>
        </authorList>
    </citation>
    <scope>NUCLEOTIDE SEQUENCE</scope>
    <source>
        <strain evidence="2">UP504</strain>
    </source>
</reference>
<organism evidence="2 3">
    <name type="scientific">Hydnum rufescens UP504</name>
    <dbReference type="NCBI Taxonomy" id="1448309"/>
    <lineage>
        <taxon>Eukaryota</taxon>
        <taxon>Fungi</taxon>
        <taxon>Dikarya</taxon>
        <taxon>Basidiomycota</taxon>
        <taxon>Agaricomycotina</taxon>
        <taxon>Agaricomycetes</taxon>
        <taxon>Cantharellales</taxon>
        <taxon>Hydnaceae</taxon>
        <taxon>Hydnum</taxon>
    </lineage>
</organism>
<proteinExistence type="predicted"/>
<feature type="region of interest" description="Disordered" evidence="1">
    <location>
        <begin position="234"/>
        <end position="253"/>
    </location>
</feature>
<gene>
    <name evidence="2" type="ORF">BS47DRAFT_712101</name>
</gene>
<sequence length="253" mass="27368">MGKTPLDGLSRAEVQNIAKERGLDIAGKALHKLRNSIHQDDRRRARAERKASYLRELHEVISAIKAAQSPFVSVGSLPLDPSSPIAILVGSGPISDASTTYTPVHFPLKNEAALQPLLDASKKASFGYGGQDIFDPTYRRALVLHSDRFTFAPAGSLDPHALGIVDCIRETLFPSAEEGGTSRRIVAVLDKLNVYTKGDFFKGHVDTPKSADMFGTLLINLPFSHEGGQLIIRPPENSAEKASAQTTLGRTET</sequence>
<dbReference type="EMBL" id="MU128944">
    <property type="protein sequence ID" value="KAF9516019.1"/>
    <property type="molecule type" value="Genomic_DNA"/>
</dbReference>
<evidence type="ECO:0008006" key="4">
    <source>
        <dbReference type="Google" id="ProtNLM"/>
    </source>
</evidence>
<protein>
    <recommendedName>
        <fullName evidence="4">Prolyl 4-hydroxylase alpha subunit domain-containing protein</fullName>
    </recommendedName>
</protein>
<name>A0A9P6B1M6_9AGAM</name>
<keyword evidence="3" id="KW-1185">Reference proteome</keyword>
<accession>A0A9P6B1M6</accession>
<comment type="caution">
    <text evidence="2">The sequence shown here is derived from an EMBL/GenBank/DDBJ whole genome shotgun (WGS) entry which is preliminary data.</text>
</comment>
<dbReference type="AlphaFoldDB" id="A0A9P6B1M6"/>
<dbReference type="OrthoDB" id="27483at2759"/>
<evidence type="ECO:0000313" key="2">
    <source>
        <dbReference type="EMBL" id="KAF9516019.1"/>
    </source>
</evidence>
<dbReference type="Proteomes" id="UP000886523">
    <property type="component" value="Unassembled WGS sequence"/>
</dbReference>
<dbReference type="PANTHER" id="PTHR33099">
    <property type="entry name" value="FE2OG DIOXYGENASE DOMAIN-CONTAINING PROTEIN"/>
    <property type="match status" value="1"/>
</dbReference>